<evidence type="ECO:0008006" key="3">
    <source>
        <dbReference type="Google" id="ProtNLM"/>
    </source>
</evidence>
<gene>
    <name evidence="1" type="ORF">CPT75_17590</name>
</gene>
<dbReference type="EMBL" id="NXNG01000001">
    <property type="protein sequence ID" value="PWT28792.1"/>
    <property type="molecule type" value="Genomic_DNA"/>
</dbReference>
<evidence type="ECO:0000313" key="1">
    <source>
        <dbReference type="EMBL" id="PWT28792.1"/>
    </source>
</evidence>
<evidence type="ECO:0000313" key="2">
    <source>
        <dbReference type="Proteomes" id="UP000245488"/>
    </source>
</evidence>
<sequence>MASGSVVVHDIDSLETYMGVLQAKRDELEGLYGVLSAETSNQGGNWQDPQYDYLKELIDNYSSSAQGQLSELDDSINYISGLIAKLRDL</sequence>
<keyword evidence="2" id="KW-1185">Reference proteome</keyword>
<dbReference type="RefSeq" id="WP_110073864.1">
    <property type="nucleotide sequence ID" value="NZ_CM009896.1"/>
</dbReference>
<name>A0A317G8N4_BUTFI</name>
<dbReference type="Proteomes" id="UP000245488">
    <property type="component" value="Chromosome"/>
</dbReference>
<organism evidence="1 2">
    <name type="scientific">Butyrivibrio fibrisolvens</name>
    <dbReference type="NCBI Taxonomy" id="831"/>
    <lineage>
        <taxon>Bacteria</taxon>
        <taxon>Bacillati</taxon>
        <taxon>Bacillota</taxon>
        <taxon>Clostridia</taxon>
        <taxon>Lachnospirales</taxon>
        <taxon>Lachnospiraceae</taxon>
        <taxon>Butyrivibrio</taxon>
    </lineage>
</organism>
<proteinExistence type="predicted"/>
<protein>
    <recommendedName>
        <fullName evidence="3">WXG100 family type VII secretion target</fullName>
    </recommendedName>
</protein>
<dbReference type="AlphaFoldDB" id="A0A317G8N4"/>
<accession>A0A317G8N4</accession>
<comment type="caution">
    <text evidence="1">The sequence shown here is derived from an EMBL/GenBank/DDBJ whole genome shotgun (WGS) entry which is preliminary data.</text>
</comment>
<reference evidence="1 2" key="1">
    <citation type="submission" date="2017-09" db="EMBL/GenBank/DDBJ databases">
        <title>High-quality draft genome sequence of Butyrivibrio fibrisolvens INBov1, isolated from cow rumen.</title>
        <authorList>
            <person name="Rodriguez Hernaez J."/>
            <person name="Rivarola M."/>
            <person name="Paniego N."/>
            <person name="Cravero S."/>
            <person name="Ceron Cucchi M."/>
            <person name="Martinez M.C."/>
        </authorList>
    </citation>
    <scope>NUCLEOTIDE SEQUENCE [LARGE SCALE GENOMIC DNA]</scope>
    <source>
        <strain evidence="1 2">INBov1</strain>
    </source>
</reference>